<name>A0A150QK44_SORCE</name>
<keyword evidence="1" id="KW-0472">Membrane</keyword>
<dbReference type="EMBL" id="JEMA01000587">
    <property type="protein sequence ID" value="KYF68202.1"/>
    <property type="molecule type" value="Genomic_DNA"/>
</dbReference>
<comment type="caution">
    <text evidence="2">The sequence shown here is derived from an EMBL/GenBank/DDBJ whole genome shotgun (WGS) entry which is preliminary data.</text>
</comment>
<evidence type="ECO:0000313" key="3">
    <source>
        <dbReference type="Proteomes" id="UP000075260"/>
    </source>
</evidence>
<reference evidence="2 3" key="1">
    <citation type="submission" date="2014-02" db="EMBL/GenBank/DDBJ databases">
        <title>The small core and large imbalanced accessory genome model reveals a collaborative survival strategy of Sorangium cellulosum strains in nature.</title>
        <authorList>
            <person name="Han K."/>
            <person name="Peng R."/>
            <person name="Blom J."/>
            <person name="Li Y.-Z."/>
        </authorList>
    </citation>
    <scope>NUCLEOTIDE SEQUENCE [LARGE SCALE GENOMIC DNA]</scope>
    <source>
        <strain evidence="2 3">So0008-312</strain>
    </source>
</reference>
<feature type="transmembrane region" description="Helical" evidence="1">
    <location>
        <begin position="134"/>
        <end position="157"/>
    </location>
</feature>
<keyword evidence="1" id="KW-1133">Transmembrane helix</keyword>
<feature type="non-terminal residue" evidence="2">
    <location>
        <position position="1"/>
    </location>
</feature>
<evidence type="ECO:0000313" key="2">
    <source>
        <dbReference type="EMBL" id="KYF68202.1"/>
    </source>
</evidence>
<accession>A0A150QK44</accession>
<dbReference type="Proteomes" id="UP000075260">
    <property type="component" value="Unassembled WGS sequence"/>
</dbReference>
<evidence type="ECO:0008006" key="4">
    <source>
        <dbReference type="Google" id="ProtNLM"/>
    </source>
</evidence>
<dbReference type="AlphaFoldDB" id="A0A150QK44"/>
<feature type="transmembrane region" description="Helical" evidence="1">
    <location>
        <begin position="206"/>
        <end position="226"/>
    </location>
</feature>
<evidence type="ECO:0000256" key="1">
    <source>
        <dbReference type="SAM" id="Phobius"/>
    </source>
</evidence>
<proteinExistence type="predicted"/>
<gene>
    <name evidence="2" type="ORF">BE15_07515</name>
</gene>
<protein>
    <recommendedName>
        <fullName evidence="4">PEGA domain-containing protein</fullName>
    </recommendedName>
</protein>
<organism evidence="2 3">
    <name type="scientific">Sorangium cellulosum</name>
    <name type="common">Polyangium cellulosum</name>
    <dbReference type="NCBI Taxonomy" id="56"/>
    <lineage>
        <taxon>Bacteria</taxon>
        <taxon>Pseudomonadati</taxon>
        <taxon>Myxococcota</taxon>
        <taxon>Polyangia</taxon>
        <taxon>Polyangiales</taxon>
        <taxon>Polyangiaceae</taxon>
        <taxon>Sorangium</taxon>
    </lineage>
</organism>
<keyword evidence="1" id="KW-0812">Transmembrane</keyword>
<sequence length="256" mass="26497">EVEPERLEMMQALLAEAKAQVGTLRVRVKNAPDAEVYVDGERVPEEGVKHEVYLEPGGHEVVIRRAGYEDEVVQVFAAPGIAETVTRELKPKAMKGPEAAVPEASEAEPVKLSEAPIVVPVRSAEVHASGPRKAVLIGGAATAGAAAVAGVVFAVLANAKGSDAEERRDSVVRAHGAAACSRADAPSAACADLRDAFEVHQSWTNAAFWTFVGAGAAGAGTLIYGLSTKPSTPHGRVRVMPLVGADSVGILVTGVL</sequence>